<evidence type="ECO:0000313" key="1">
    <source>
        <dbReference type="EMBL" id="ACE03532.1"/>
    </source>
</evidence>
<proteinExistence type="predicted"/>
<dbReference type="KEGG" id="cpb:Cphamn1_0571"/>
<name>B3EMQ4_CHLPB</name>
<gene>
    <name evidence="1" type="ordered locus">Cphamn1_0571</name>
</gene>
<dbReference type="EMBL" id="CP001101">
    <property type="protein sequence ID" value="ACE03532.1"/>
    <property type="molecule type" value="Genomic_DNA"/>
</dbReference>
<organism evidence="1">
    <name type="scientific">Chlorobium phaeobacteroides (strain BS1)</name>
    <dbReference type="NCBI Taxonomy" id="331678"/>
    <lineage>
        <taxon>Bacteria</taxon>
        <taxon>Pseudomonadati</taxon>
        <taxon>Chlorobiota</taxon>
        <taxon>Chlorobiia</taxon>
        <taxon>Chlorobiales</taxon>
        <taxon>Chlorobiaceae</taxon>
        <taxon>Chlorobium/Pelodictyon group</taxon>
        <taxon>Chlorobium</taxon>
    </lineage>
</organism>
<dbReference type="eggNOG" id="COG1396">
    <property type="taxonomic scope" value="Bacteria"/>
</dbReference>
<dbReference type="HOGENOM" id="CLU_136757_2_1_10"/>
<sequence>MIVQVIKQGGKPEWAVVPYQEYLKLIEKAEMLQDVQDYDSAKMALGEGEEELLPETLVNALLEGAHPVKVWREYRGMTHKTLAEAGSISVPYLS</sequence>
<dbReference type="STRING" id="331678.Cphamn1_0571"/>
<dbReference type="OrthoDB" id="1357763at2"/>
<dbReference type="AlphaFoldDB" id="B3EMQ4"/>
<protein>
    <submittedName>
        <fullName evidence="1">Transcriptional regulator, XRE family</fullName>
    </submittedName>
</protein>
<reference evidence="1" key="1">
    <citation type="submission" date="2008-06" db="EMBL/GenBank/DDBJ databases">
        <title>Complete sequence of Chlorobium phaeobacteroides BS1.</title>
        <authorList>
            <consortium name="US DOE Joint Genome Institute"/>
            <person name="Lucas S."/>
            <person name="Copeland A."/>
            <person name="Lapidus A."/>
            <person name="Glavina del Rio T."/>
            <person name="Dalin E."/>
            <person name="Tice H."/>
            <person name="Bruce D."/>
            <person name="Goodwin L."/>
            <person name="Pitluck S."/>
            <person name="Schmutz J."/>
            <person name="Larimer F."/>
            <person name="Land M."/>
            <person name="Hauser L."/>
            <person name="Kyrpides N."/>
            <person name="Ovchinnikova G."/>
            <person name="Li T."/>
            <person name="Liu Z."/>
            <person name="Zhao F."/>
            <person name="Overmann J."/>
            <person name="Bryant D.A."/>
            <person name="Richardson P."/>
        </authorList>
    </citation>
    <scope>NUCLEOTIDE SEQUENCE [LARGE SCALE GENOMIC DNA]</scope>
    <source>
        <strain evidence="1">BS1</strain>
    </source>
</reference>
<accession>B3EMQ4</accession>